<dbReference type="PANTHER" id="PTHR45772">
    <property type="entry name" value="CONSERVED COMPONENT OF ABC TRANSPORTER FOR NATURAL AMINO ACIDS-RELATED"/>
    <property type="match status" value="1"/>
</dbReference>
<dbReference type="InterPro" id="IPR017781">
    <property type="entry name" value="ABC_transptr_urea_ATP-bd_UrtD"/>
</dbReference>
<dbReference type="NCBIfam" id="TIGR03411">
    <property type="entry name" value="urea_trans_UrtD"/>
    <property type="match status" value="1"/>
</dbReference>
<keyword evidence="3 5" id="KW-0067">ATP-binding</keyword>
<reference evidence="6" key="1">
    <citation type="journal article" date="2008" name="Science">
        <title>Genome of an endosymbiont coupling N2 fixation to cellulolysis within RT protist cells in termite gut.</title>
        <authorList>
            <person name="Hongoh Y."/>
            <person name="Sharma V.K."/>
            <person name="Prakash T."/>
            <person name="Noda S."/>
            <person name="Toh H."/>
            <person name="Taylor T.D."/>
            <person name="Kudo T."/>
            <person name="Sakaki Y."/>
            <person name="Toyoda A."/>
            <person name="Hattori M."/>
            <person name="Ohkuma M."/>
        </authorList>
    </citation>
    <scope>NUCLEOTIDE SEQUENCE [LARGE SCALE GENOMIC DNA]</scope>
</reference>
<feature type="domain" description="ABC transporter" evidence="4">
    <location>
        <begin position="2"/>
        <end position="242"/>
    </location>
</feature>
<proteinExistence type="predicted"/>
<dbReference type="Proteomes" id="UP000000723">
    <property type="component" value="Chromosome"/>
</dbReference>
<keyword evidence="1" id="KW-0813">Transport</keyword>
<dbReference type="CDD" id="cd03219">
    <property type="entry name" value="ABC_Mj1267_LivG_branched"/>
    <property type="match status" value="1"/>
</dbReference>
<dbReference type="HOGENOM" id="CLU_000604_1_2_10"/>
<dbReference type="PANTHER" id="PTHR45772:SF8">
    <property type="entry name" value="HIGH-AFFINITY BRANCHED-CHAIN AMINO ACID TRANSPORT ATP-BINDING PROTEIN"/>
    <property type="match status" value="1"/>
</dbReference>
<dbReference type="GO" id="GO:0016887">
    <property type="term" value="F:ATP hydrolysis activity"/>
    <property type="evidence" value="ECO:0007669"/>
    <property type="project" value="InterPro"/>
</dbReference>
<dbReference type="eggNOG" id="COG4674">
    <property type="taxonomic scope" value="Bacteria"/>
</dbReference>
<dbReference type="OrthoDB" id="9806726at2"/>
<dbReference type="PROSITE" id="PS50893">
    <property type="entry name" value="ABC_TRANSPORTER_2"/>
    <property type="match status" value="1"/>
</dbReference>
<dbReference type="GO" id="GO:0005524">
    <property type="term" value="F:ATP binding"/>
    <property type="evidence" value="ECO:0007669"/>
    <property type="project" value="UniProtKB-KW"/>
</dbReference>
<sequence>MLSVSNLNVSFGGLEALNLNSFELKDKELRVIIGPNGAGKSTFMDVLCGKTEPNGGSALFNGIELIGKSDIEITRMGIGRKFQKPSIFEGLTVFENLMIGLKGKKGFYSSLFFKLTSEQLDRIHEVAERVSLEDELHYSAALLSHGKKQWLEIAIVLLQDPELMLIDEPTAGMSDFEATKTGELLCELAEDSGIIVIEHDMHFVEQIAREKVTVLVHGEVLIEGSFKEVKNNQKVIECYLSSPNSAQTARIRK</sequence>
<dbReference type="Pfam" id="PF00005">
    <property type="entry name" value="ABC_tran"/>
    <property type="match status" value="1"/>
</dbReference>
<dbReference type="GO" id="GO:0005886">
    <property type="term" value="C:plasma membrane"/>
    <property type="evidence" value="ECO:0007669"/>
    <property type="project" value="TreeGrafter"/>
</dbReference>
<dbReference type="RefSeq" id="WP_012573254.1">
    <property type="nucleotide sequence ID" value="NC_011565.1"/>
</dbReference>
<evidence type="ECO:0000259" key="4">
    <source>
        <dbReference type="PROSITE" id="PS50893"/>
    </source>
</evidence>
<gene>
    <name evidence="5" type="ordered locus">CFPG_230</name>
</gene>
<evidence type="ECO:0000256" key="3">
    <source>
        <dbReference type="ARBA" id="ARBA00022840"/>
    </source>
</evidence>
<dbReference type="InterPro" id="IPR003439">
    <property type="entry name" value="ABC_transporter-like_ATP-bd"/>
</dbReference>
<name>B6YQM1_AZOPC</name>
<dbReference type="InterPro" id="IPR051120">
    <property type="entry name" value="ABC_AA/LPS_Transport"/>
</dbReference>
<dbReference type="Gene3D" id="3.40.50.300">
    <property type="entry name" value="P-loop containing nucleotide triphosphate hydrolases"/>
    <property type="match status" value="1"/>
</dbReference>
<evidence type="ECO:0000256" key="1">
    <source>
        <dbReference type="ARBA" id="ARBA00022448"/>
    </source>
</evidence>
<keyword evidence="2" id="KW-0547">Nucleotide-binding</keyword>
<dbReference type="KEGG" id="aps:CFPG_230"/>
<dbReference type="STRING" id="511995.CFPG_230"/>
<evidence type="ECO:0000313" key="6">
    <source>
        <dbReference type="Proteomes" id="UP000000723"/>
    </source>
</evidence>
<accession>B6YQM1</accession>
<evidence type="ECO:0000256" key="2">
    <source>
        <dbReference type="ARBA" id="ARBA00022741"/>
    </source>
</evidence>
<keyword evidence="6" id="KW-1185">Reference proteome</keyword>
<protein>
    <submittedName>
        <fullName evidence="5">ABC-type urea/branched-chain amino acid transporter ATP-binding component UrtD</fullName>
    </submittedName>
</protein>
<dbReference type="AlphaFoldDB" id="B6YQM1"/>
<dbReference type="InterPro" id="IPR027417">
    <property type="entry name" value="P-loop_NTPase"/>
</dbReference>
<dbReference type="EMBL" id="AP010656">
    <property type="protein sequence ID" value="BAG83493.1"/>
    <property type="molecule type" value="Genomic_DNA"/>
</dbReference>
<evidence type="ECO:0000313" key="5">
    <source>
        <dbReference type="EMBL" id="BAG83493.1"/>
    </source>
</evidence>
<dbReference type="SUPFAM" id="SSF52540">
    <property type="entry name" value="P-loop containing nucleoside triphosphate hydrolases"/>
    <property type="match status" value="1"/>
</dbReference>
<organism evidence="5 6">
    <name type="scientific">Azobacteroides pseudotrichonymphae genomovar. CFP2</name>
    <dbReference type="NCBI Taxonomy" id="511995"/>
    <lineage>
        <taxon>Bacteria</taxon>
        <taxon>Pseudomonadati</taxon>
        <taxon>Bacteroidota</taxon>
        <taxon>Bacteroidia</taxon>
        <taxon>Bacteroidales</taxon>
        <taxon>Candidatus Azobacteroides</taxon>
    </lineage>
</organism>